<organism evidence="1 3">
    <name type="scientific">Duganella violaceipulchra</name>
    <dbReference type="NCBI Taxonomy" id="2849652"/>
    <lineage>
        <taxon>Bacteria</taxon>
        <taxon>Pseudomonadati</taxon>
        <taxon>Pseudomonadota</taxon>
        <taxon>Betaproteobacteria</taxon>
        <taxon>Burkholderiales</taxon>
        <taxon>Oxalobacteraceae</taxon>
        <taxon>Telluria group</taxon>
        <taxon>Duganella</taxon>
    </lineage>
</organism>
<dbReference type="EMBL" id="JALJZU010000012">
    <property type="protein sequence ID" value="MCP2011564.1"/>
    <property type="molecule type" value="Genomic_DNA"/>
</dbReference>
<sequence length="66" mass="7482">MQHYSREQGEQFRAQVETAITSWRKAMIAAERAAERLDQAGQRMEVSHYLLALLTGITTGQLVSVF</sequence>
<dbReference type="RefSeq" id="WP_217946029.1">
    <property type="nucleotide sequence ID" value="NZ_JAHTGR010000026.1"/>
</dbReference>
<keyword evidence="4" id="KW-1185">Reference proteome</keyword>
<evidence type="ECO:0000313" key="4">
    <source>
        <dbReference type="Proteomes" id="UP001162889"/>
    </source>
</evidence>
<evidence type="ECO:0000313" key="3">
    <source>
        <dbReference type="Proteomes" id="UP001155901"/>
    </source>
</evidence>
<dbReference type="Proteomes" id="UP001155901">
    <property type="component" value="Unassembled WGS sequence"/>
</dbReference>
<evidence type="ECO:0000313" key="1">
    <source>
        <dbReference type="EMBL" id="MBV6325138.1"/>
    </source>
</evidence>
<reference evidence="1" key="1">
    <citation type="submission" date="2021-07" db="EMBL/GenBank/DDBJ databases">
        <title>Characterization of violacein-producing bacteria and related species.</title>
        <authorList>
            <person name="Wilson H.S."/>
            <person name="De Leon M.E."/>
        </authorList>
    </citation>
    <scope>NUCLEOTIDE SEQUENCE</scope>
    <source>
        <strain evidence="1">HSC-15S17</strain>
    </source>
</reference>
<protein>
    <submittedName>
        <fullName evidence="1">Uncharacterized protein</fullName>
    </submittedName>
</protein>
<name>A0AA41L4C9_9BURK</name>
<reference evidence="2" key="2">
    <citation type="submission" date="2022-03" db="EMBL/GenBank/DDBJ databases">
        <title>Genome Encyclopedia of Bacteria and Archaea VI: Functional Genomics of Type Strains.</title>
        <authorList>
            <person name="Whitman W."/>
        </authorList>
    </citation>
    <scope>NUCLEOTIDE SEQUENCE</scope>
    <source>
        <strain evidence="2">HSC-15S17</strain>
    </source>
</reference>
<dbReference type="EMBL" id="JAHTGR010000026">
    <property type="protein sequence ID" value="MBV6325138.1"/>
    <property type="molecule type" value="Genomic_DNA"/>
</dbReference>
<gene>
    <name evidence="1" type="ORF">KVP70_29900</name>
    <name evidence="2" type="ORF">L1274_005316</name>
</gene>
<dbReference type="AlphaFoldDB" id="A0AA41L4C9"/>
<dbReference type="Proteomes" id="UP001162889">
    <property type="component" value="Unassembled WGS sequence"/>
</dbReference>
<evidence type="ECO:0000313" key="2">
    <source>
        <dbReference type="EMBL" id="MCP2011564.1"/>
    </source>
</evidence>
<accession>A0AA41L4C9</accession>
<proteinExistence type="predicted"/>
<comment type="caution">
    <text evidence="1">The sequence shown here is derived from an EMBL/GenBank/DDBJ whole genome shotgun (WGS) entry which is preliminary data.</text>
</comment>